<dbReference type="EMBL" id="LR134405">
    <property type="protein sequence ID" value="VEH68443.1"/>
    <property type="molecule type" value="Genomic_DNA"/>
</dbReference>
<dbReference type="KEGG" id="rpne:NCTC8284_03677"/>
<sequence length="77" mass="8895">MLIIWMFVYSTAITNDSASYLYTFGVTDTLLSENPFYGLILICILVAISSRGENYYLNFPPLWCLLNYLSLLHLDFL</sequence>
<protein>
    <submittedName>
        <fullName evidence="1">Inner membrane transport protein YhaO</fullName>
    </submittedName>
</protein>
<name>A0A448MTE8_9PAST</name>
<reference evidence="1 2" key="1">
    <citation type="submission" date="2018-12" db="EMBL/GenBank/DDBJ databases">
        <authorList>
            <consortium name="Pathogen Informatics"/>
        </authorList>
    </citation>
    <scope>NUCLEOTIDE SEQUENCE [LARGE SCALE GENOMIC DNA]</scope>
    <source>
        <strain evidence="1 2">NCTC8284</strain>
    </source>
</reference>
<accession>A0A448MTE8</accession>
<evidence type="ECO:0000313" key="1">
    <source>
        <dbReference type="EMBL" id="VEH68443.1"/>
    </source>
</evidence>
<gene>
    <name evidence="1" type="primary">yhaO_1</name>
    <name evidence="1" type="ORF">NCTC8284_03677</name>
</gene>
<evidence type="ECO:0000313" key="2">
    <source>
        <dbReference type="Proteomes" id="UP000278733"/>
    </source>
</evidence>
<organism evidence="1 2">
    <name type="scientific">Rodentibacter pneumotropicus</name>
    <dbReference type="NCBI Taxonomy" id="758"/>
    <lineage>
        <taxon>Bacteria</taxon>
        <taxon>Pseudomonadati</taxon>
        <taxon>Pseudomonadota</taxon>
        <taxon>Gammaproteobacteria</taxon>
        <taxon>Pasteurellales</taxon>
        <taxon>Pasteurellaceae</taxon>
        <taxon>Rodentibacter</taxon>
    </lineage>
</organism>
<dbReference type="AlphaFoldDB" id="A0A448MTE8"/>
<proteinExistence type="predicted"/>
<dbReference type="Proteomes" id="UP000278733">
    <property type="component" value="Chromosome"/>
</dbReference>